<dbReference type="AlphaFoldDB" id="A0A1F5L1E2"/>
<name>A0A1F5L1E2_PENAI</name>
<keyword evidence="4" id="KW-1185">Reference proteome</keyword>
<reference evidence="3 4" key="1">
    <citation type="journal article" date="2016" name="Sci. Rep.">
        <title>Penicillium arizonense, a new, genome sequenced fungal species, reveals a high chemical diversity in secreted metabolites.</title>
        <authorList>
            <person name="Grijseels S."/>
            <person name="Nielsen J.C."/>
            <person name="Randelovic M."/>
            <person name="Nielsen J."/>
            <person name="Nielsen K.F."/>
            <person name="Workman M."/>
            <person name="Frisvad J.C."/>
        </authorList>
    </citation>
    <scope>NUCLEOTIDE SEQUENCE [LARGE SCALE GENOMIC DNA]</scope>
    <source>
        <strain evidence="3 4">CBS 141311</strain>
    </source>
</reference>
<dbReference type="InterPro" id="IPR050987">
    <property type="entry name" value="AtrR-like"/>
</dbReference>
<sequence>MSQTPRKPQRVSKAYSTELTLLLQATSATDAVLNVAKVKIRYAGTRAPVRDTQFVTTPVSEHFTPVAASTPTTRTTLGSPPSMSPYYPGSARTQALDGDPWSAFNTSGVVTEGYDDDVALRHSWSSFAISSNRQIQDLVQVYFEIVYPIFPLFHKQSFIGKVQNQEYLRNPGLFASTMAVCALVSGRVRDGALFTNRWRRDQLAEPPSEIFYAVAKDTIPRDLSRANGMNYMRACAILAIASIQNGQIKNIRKYSGMYHTLTSMEGLHDEDLWPKDLSIIETEERRRLFWSMYTLDIYSTIMWGGVIRYREANSLVRYPSEVDDEFIIYHDYGLPPVSPYSSVLSSGDVTIASPQPVAWLRGWNFTTDLYRILEHVVDSNWRRFSAANGTAQVHSLFSPPPISEAAVMEHILSMYAALPSQFKETPPITGDMTKDLFGFQSANIQATLQLLRMSILSAEELGVDRKCDVAEELLSFFSKVPLGYLRAISSPLLHHLGSIGYILGSVMEGSLSEASYQRVRTLLVDIAALLHLLETSLQRATGASERLWSQLDRIDAYMHASRQLNLTAGHPPTNNNSVPVDAGTWPTTLSTANSHSGSGPAVGAPTALSEQTLQFQLPPELLTDWPWPLDAAHSEGFLPLAFE</sequence>
<accession>A0A1F5L1E2</accession>
<dbReference type="GO" id="GO:0006351">
    <property type="term" value="P:DNA-templated transcription"/>
    <property type="evidence" value="ECO:0007669"/>
    <property type="project" value="InterPro"/>
</dbReference>
<dbReference type="GeneID" id="34582606"/>
<dbReference type="Pfam" id="PF04082">
    <property type="entry name" value="Fungal_trans"/>
    <property type="match status" value="1"/>
</dbReference>
<evidence type="ECO:0000313" key="3">
    <source>
        <dbReference type="EMBL" id="OGE46810.1"/>
    </source>
</evidence>
<evidence type="ECO:0000259" key="2">
    <source>
        <dbReference type="Pfam" id="PF04082"/>
    </source>
</evidence>
<dbReference type="RefSeq" id="XP_022482277.1">
    <property type="nucleotide sequence ID" value="XM_022637872.1"/>
</dbReference>
<dbReference type="GO" id="GO:0003677">
    <property type="term" value="F:DNA binding"/>
    <property type="evidence" value="ECO:0007669"/>
    <property type="project" value="InterPro"/>
</dbReference>
<proteinExistence type="predicted"/>
<dbReference type="EMBL" id="LXJU01000106">
    <property type="protein sequence ID" value="OGE46810.1"/>
    <property type="molecule type" value="Genomic_DNA"/>
</dbReference>
<evidence type="ECO:0000313" key="4">
    <source>
        <dbReference type="Proteomes" id="UP000177622"/>
    </source>
</evidence>
<dbReference type="InterPro" id="IPR007219">
    <property type="entry name" value="XnlR_reg_dom"/>
</dbReference>
<dbReference type="CDD" id="cd12148">
    <property type="entry name" value="fungal_TF_MHR"/>
    <property type="match status" value="1"/>
</dbReference>
<evidence type="ECO:0000256" key="1">
    <source>
        <dbReference type="ARBA" id="ARBA00023242"/>
    </source>
</evidence>
<protein>
    <recommendedName>
        <fullName evidence="2">Xylanolytic transcriptional activator regulatory domain-containing protein</fullName>
    </recommendedName>
</protein>
<comment type="caution">
    <text evidence="3">The sequence shown here is derived from an EMBL/GenBank/DDBJ whole genome shotgun (WGS) entry which is preliminary data.</text>
</comment>
<dbReference type="Proteomes" id="UP000177622">
    <property type="component" value="Unassembled WGS sequence"/>
</dbReference>
<gene>
    <name evidence="3" type="ORF">PENARI_c106G12408</name>
</gene>
<dbReference type="PANTHER" id="PTHR46910:SF18">
    <property type="entry name" value="ZN(II)2CYS6 TRANSCRIPTION FACTOR (EUROFUNG)"/>
    <property type="match status" value="1"/>
</dbReference>
<keyword evidence="1" id="KW-0539">Nucleus</keyword>
<dbReference type="PANTHER" id="PTHR46910">
    <property type="entry name" value="TRANSCRIPTION FACTOR PDR1"/>
    <property type="match status" value="1"/>
</dbReference>
<organism evidence="3 4">
    <name type="scientific">Penicillium arizonense</name>
    <dbReference type="NCBI Taxonomy" id="1835702"/>
    <lineage>
        <taxon>Eukaryota</taxon>
        <taxon>Fungi</taxon>
        <taxon>Dikarya</taxon>
        <taxon>Ascomycota</taxon>
        <taxon>Pezizomycotina</taxon>
        <taxon>Eurotiomycetes</taxon>
        <taxon>Eurotiomycetidae</taxon>
        <taxon>Eurotiales</taxon>
        <taxon>Aspergillaceae</taxon>
        <taxon>Penicillium</taxon>
    </lineage>
</organism>
<dbReference type="OrthoDB" id="2123952at2759"/>
<dbReference type="GO" id="GO:0003700">
    <property type="term" value="F:DNA-binding transcription factor activity"/>
    <property type="evidence" value="ECO:0007669"/>
    <property type="project" value="InterPro"/>
</dbReference>
<feature type="domain" description="Xylanolytic transcriptional activator regulatory" evidence="2">
    <location>
        <begin position="140"/>
        <end position="330"/>
    </location>
</feature>
<dbReference type="GO" id="GO:0008270">
    <property type="term" value="F:zinc ion binding"/>
    <property type="evidence" value="ECO:0007669"/>
    <property type="project" value="InterPro"/>
</dbReference>